<evidence type="ECO:0000259" key="6">
    <source>
        <dbReference type="PROSITE" id="PS50931"/>
    </source>
</evidence>
<keyword evidence="3" id="KW-0238">DNA-binding</keyword>
<dbReference type="SUPFAM" id="SSF46785">
    <property type="entry name" value="Winged helix' DNA-binding domain"/>
    <property type="match status" value="1"/>
</dbReference>
<keyword evidence="8" id="KW-1185">Reference proteome</keyword>
<accession>A0A918NCI1</accession>
<dbReference type="GO" id="GO:0003677">
    <property type="term" value="F:DNA binding"/>
    <property type="evidence" value="ECO:0007669"/>
    <property type="project" value="UniProtKB-KW"/>
</dbReference>
<comment type="caution">
    <text evidence="7">The sequence shown here is derived from an EMBL/GenBank/DDBJ whole genome shotgun (WGS) entry which is preliminary data.</text>
</comment>
<comment type="similarity">
    <text evidence="1">Belongs to the LysR transcriptional regulatory family.</text>
</comment>
<dbReference type="Gene3D" id="3.40.190.10">
    <property type="entry name" value="Periplasmic binding protein-like II"/>
    <property type="match status" value="2"/>
</dbReference>
<evidence type="ECO:0000256" key="5">
    <source>
        <dbReference type="SAM" id="MobiDB-lite"/>
    </source>
</evidence>
<keyword evidence="4" id="KW-0804">Transcription</keyword>
<dbReference type="GO" id="GO:0003700">
    <property type="term" value="F:DNA-binding transcription factor activity"/>
    <property type="evidence" value="ECO:0007669"/>
    <property type="project" value="InterPro"/>
</dbReference>
<feature type="region of interest" description="Disordered" evidence="5">
    <location>
        <begin position="1"/>
        <end position="32"/>
    </location>
</feature>
<keyword evidence="2" id="KW-0805">Transcription regulation</keyword>
<evidence type="ECO:0000256" key="4">
    <source>
        <dbReference type="ARBA" id="ARBA00023163"/>
    </source>
</evidence>
<sequence length="366" mass="39106">MSGVVPVAVPDMGAPAESRPGTAVPAEGSGGVRRVPRRPYATAGIPVINSKCMLVSLSITLMQLDLNLLTALDALLEEGSVAGAAARLHVTAPAMSRTLGRIRHATGDQILVRTGRTMVPTPYALEVRAQVHDLVQQAHRLLSRDRELDLTTLDRTFTIRWHDALTSACGPALLTAVHHRAPGVRLRLLAETNSDTPELRRGEVDLESSSAAPSAPGLRHELIGESRLVAAVRPGHPLTEGPLTPERYAAAEHVTVSRRGRLRDPVDDALASLGLERLVIAAAPSTATALQLVLDTDLVVTVPHAVTGPALRTLGLRVLPLPFAMPLVPLHLVWHQRHDNDRAHAWLRAQAGSAVREMIAEADTAS</sequence>
<dbReference type="InterPro" id="IPR036390">
    <property type="entry name" value="WH_DNA-bd_sf"/>
</dbReference>
<feature type="domain" description="HTH lysR-type" evidence="6">
    <location>
        <begin position="64"/>
        <end position="121"/>
    </location>
</feature>
<reference evidence="7" key="2">
    <citation type="submission" date="2020-09" db="EMBL/GenBank/DDBJ databases">
        <authorList>
            <person name="Sun Q."/>
            <person name="Ohkuma M."/>
        </authorList>
    </citation>
    <scope>NUCLEOTIDE SEQUENCE</scope>
    <source>
        <strain evidence="7">JCM 4790</strain>
    </source>
</reference>
<dbReference type="Pfam" id="PF03466">
    <property type="entry name" value="LysR_substrate"/>
    <property type="match status" value="1"/>
</dbReference>
<dbReference type="InterPro" id="IPR050389">
    <property type="entry name" value="LysR-type_TF"/>
</dbReference>
<evidence type="ECO:0000256" key="1">
    <source>
        <dbReference type="ARBA" id="ARBA00009437"/>
    </source>
</evidence>
<proteinExistence type="inferred from homology"/>
<name>A0A918NCI1_9ACTN</name>
<organism evidence="7 8">
    <name type="scientific">Streptomyces minutiscleroticus</name>
    <dbReference type="NCBI Taxonomy" id="68238"/>
    <lineage>
        <taxon>Bacteria</taxon>
        <taxon>Bacillati</taxon>
        <taxon>Actinomycetota</taxon>
        <taxon>Actinomycetes</taxon>
        <taxon>Kitasatosporales</taxon>
        <taxon>Streptomycetaceae</taxon>
        <taxon>Streptomyces</taxon>
    </lineage>
</organism>
<evidence type="ECO:0000313" key="8">
    <source>
        <dbReference type="Proteomes" id="UP000619244"/>
    </source>
</evidence>
<dbReference type="InterPro" id="IPR005119">
    <property type="entry name" value="LysR_subst-bd"/>
</dbReference>
<dbReference type="Proteomes" id="UP000619244">
    <property type="component" value="Unassembled WGS sequence"/>
</dbReference>
<dbReference type="PANTHER" id="PTHR30118">
    <property type="entry name" value="HTH-TYPE TRANSCRIPTIONAL REGULATOR LEUO-RELATED"/>
    <property type="match status" value="1"/>
</dbReference>
<dbReference type="Gene3D" id="1.10.10.10">
    <property type="entry name" value="Winged helix-like DNA-binding domain superfamily/Winged helix DNA-binding domain"/>
    <property type="match status" value="1"/>
</dbReference>
<dbReference type="AlphaFoldDB" id="A0A918NCI1"/>
<dbReference type="InterPro" id="IPR036388">
    <property type="entry name" value="WH-like_DNA-bd_sf"/>
</dbReference>
<dbReference type="EMBL" id="BMVU01000003">
    <property type="protein sequence ID" value="GGX60088.1"/>
    <property type="molecule type" value="Genomic_DNA"/>
</dbReference>
<dbReference type="InterPro" id="IPR000847">
    <property type="entry name" value="LysR_HTH_N"/>
</dbReference>
<dbReference type="SUPFAM" id="SSF53850">
    <property type="entry name" value="Periplasmic binding protein-like II"/>
    <property type="match status" value="1"/>
</dbReference>
<reference evidence="7" key="1">
    <citation type="journal article" date="2014" name="Int. J. Syst. Evol. Microbiol.">
        <title>Complete genome sequence of Corynebacterium casei LMG S-19264T (=DSM 44701T), isolated from a smear-ripened cheese.</title>
        <authorList>
            <consortium name="US DOE Joint Genome Institute (JGI-PGF)"/>
            <person name="Walter F."/>
            <person name="Albersmeier A."/>
            <person name="Kalinowski J."/>
            <person name="Ruckert C."/>
        </authorList>
    </citation>
    <scope>NUCLEOTIDE SEQUENCE</scope>
    <source>
        <strain evidence="7">JCM 4790</strain>
    </source>
</reference>
<protein>
    <submittedName>
        <fullName evidence="7">LysR family transcriptional regulator</fullName>
    </submittedName>
</protein>
<dbReference type="Pfam" id="PF00126">
    <property type="entry name" value="HTH_1"/>
    <property type="match status" value="1"/>
</dbReference>
<dbReference type="PROSITE" id="PS50931">
    <property type="entry name" value="HTH_LYSR"/>
    <property type="match status" value="1"/>
</dbReference>
<dbReference type="PANTHER" id="PTHR30118:SF15">
    <property type="entry name" value="TRANSCRIPTIONAL REGULATORY PROTEIN"/>
    <property type="match status" value="1"/>
</dbReference>
<gene>
    <name evidence="7" type="ORF">GCM10010358_13260</name>
</gene>
<evidence type="ECO:0000313" key="7">
    <source>
        <dbReference type="EMBL" id="GGX60088.1"/>
    </source>
</evidence>
<evidence type="ECO:0000256" key="3">
    <source>
        <dbReference type="ARBA" id="ARBA00023125"/>
    </source>
</evidence>
<evidence type="ECO:0000256" key="2">
    <source>
        <dbReference type="ARBA" id="ARBA00023015"/>
    </source>
</evidence>
<dbReference type="CDD" id="cd08460">
    <property type="entry name" value="PBP2_DntR_like_1"/>
    <property type="match status" value="1"/>
</dbReference>